<reference evidence="2" key="1">
    <citation type="submission" date="2023-03" db="EMBL/GenBank/DDBJ databases">
        <title>Massive genome expansion in bonnet fungi (Mycena s.s.) driven by repeated elements and novel gene families across ecological guilds.</title>
        <authorList>
            <consortium name="Lawrence Berkeley National Laboratory"/>
            <person name="Harder C.B."/>
            <person name="Miyauchi S."/>
            <person name="Viragh M."/>
            <person name="Kuo A."/>
            <person name="Thoen E."/>
            <person name="Andreopoulos B."/>
            <person name="Lu D."/>
            <person name="Skrede I."/>
            <person name="Drula E."/>
            <person name="Henrissat B."/>
            <person name="Morin E."/>
            <person name="Kohler A."/>
            <person name="Barry K."/>
            <person name="LaButti K."/>
            <person name="Morin E."/>
            <person name="Salamov A."/>
            <person name="Lipzen A."/>
            <person name="Mereny Z."/>
            <person name="Hegedus B."/>
            <person name="Baldrian P."/>
            <person name="Stursova M."/>
            <person name="Weitz H."/>
            <person name="Taylor A."/>
            <person name="Grigoriev I.V."/>
            <person name="Nagy L.G."/>
            <person name="Martin F."/>
            <person name="Kauserud H."/>
        </authorList>
    </citation>
    <scope>NUCLEOTIDE SEQUENCE</scope>
    <source>
        <strain evidence="2">CBHHK002</strain>
    </source>
</reference>
<evidence type="ECO:0000313" key="3">
    <source>
        <dbReference type="Proteomes" id="UP001218218"/>
    </source>
</evidence>
<name>A0AAD7EDS5_9AGAR</name>
<proteinExistence type="predicted"/>
<organism evidence="2 3">
    <name type="scientific">Mycena albidolilacea</name>
    <dbReference type="NCBI Taxonomy" id="1033008"/>
    <lineage>
        <taxon>Eukaryota</taxon>
        <taxon>Fungi</taxon>
        <taxon>Dikarya</taxon>
        <taxon>Basidiomycota</taxon>
        <taxon>Agaricomycotina</taxon>
        <taxon>Agaricomycetes</taxon>
        <taxon>Agaricomycetidae</taxon>
        <taxon>Agaricales</taxon>
        <taxon>Marasmiineae</taxon>
        <taxon>Mycenaceae</taxon>
        <taxon>Mycena</taxon>
    </lineage>
</organism>
<dbReference type="Proteomes" id="UP001218218">
    <property type="component" value="Unassembled WGS sequence"/>
</dbReference>
<comment type="caution">
    <text evidence="2">The sequence shown here is derived from an EMBL/GenBank/DDBJ whole genome shotgun (WGS) entry which is preliminary data.</text>
</comment>
<evidence type="ECO:0000256" key="1">
    <source>
        <dbReference type="SAM" id="MobiDB-lite"/>
    </source>
</evidence>
<dbReference type="AlphaFoldDB" id="A0AAD7EDS5"/>
<gene>
    <name evidence="2" type="ORF">DFH08DRAFT_821301</name>
</gene>
<dbReference type="EMBL" id="JARIHO010000066">
    <property type="protein sequence ID" value="KAJ7314640.1"/>
    <property type="molecule type" value="Genomic_DNA"/>
</dbReference>
<accession>A0AAD7EDS5</accession>
<protein>
    <submittedName>
        <fullName evidence="2">Uncharacterized protein</fullName>
    </submittedName>
</protein>
<evidence type="ECO:0000313" key="2">
    <source>
        <dbReference type="EMBL" id="KAJ7314640.1"/>
    </source>
</evidence>
<sequence length="235" mass="26327">MYAYPCVGGGTLFITVIAVEWMAGNDSSRISSFWHAHDLEARPGTSGLRFCGRHDILAHGIPNTLWCGERSMYQYAIFTHTVLWTKMNQKERETHHSKSRQQPRISPGVWGSGPWPRAEARTQSVEPRRLVSMWCIPAPPHQGLFHGAHKVHGFGMHNLSPDKLPDNIPHFMPLPQCNDPASPNNDSGTGHMTAQYHQVWERSPILPRLVLPGNSRSGETLALFCWVKYISCAAG</sequence>
<feature type="region of interest" description="Disordered" evidence="1">
    <location>
        <begin position="89"/>
        <end position="122"/>
    </location>
</feature>
<keyword evidence="3" id="KW-1185">Reference proteome</keyword>